<dbReference type="Pfam" id="PF14526">
    <property type="entry name" value="Cass2"/>
    <property type="match status" value="1"/>
</dbReference>
<dbReference type="Gene3D" id="1.10.1660.10">
    <property type="match status" value="1"/>
</dbReference>
<keyword evidence="3" id="KW-0804">Transcription</keyword>
<name>A0AAW5BYN8_9FIRM</name>
<evidence type="ECO:0000259" key="4">
    <source>
        <dbReference type="PROSITE" id="PS50937"/>
    </source>
</evidence>
<dbReference type="EMBL" id="JAKNGE010000050">
    <property type="protein sequence ID" value="MCG4749062.1"/>
    <property type="molecule type" value="Genomic_DNA"/>
</dbReference>
<dbReference type="PANTHER" id="PTHR30204:SF94">
    <property type="entry name" value="HEAVY METAL-DEPENDENT TRANSCRIPTIONAL REGULATOR HI_0293-RELATED"/>
    <property type="match status" value="1"/>
</dbReference>
<dbReference type="SUPFAM" id="SSF46955">
    <property type="entry name" value="Putative DNA-binding domain"/>
    <property type="match status" value="1"/>
</dbReference>
<organism evidence="5 6">
    <name type="scientific">Enterocloster aldenensis</name>
    <dbReference type="NCBI Taxonomy" id="358742"/>
    <lineage>
        <taxon>Bacteria</taxon>
        <taxon>Bacillati</taxon>
        <taxon>Bacillota</taxon>
        <taxon>Clostridia</taxon>
        <taxon>Lachnospirales</taxon>
        <taxon>Lachnospiraceae</taxon>
        <taxon>Enterocloster</taxon>
    </lineage>
</organism>
<dbReference type="SUPFAM" id="SSF55136">
    <property type="entry name" value="Probable bacterial effector-binding domain"/>
    <property type="match status" value="1"/>
</dbReference>
<dbReference type="SMART" id="SM00422">
    <property type="entry name" value="HTH_MERR"/>
    <property type="match status" value="1"/>
</dbReference>
<comment type="caution">
    <text evidence="5">The sequence shown here is derived from an EMBL/GenBank/DDBJ whole genome shotgun (WGS) entry which is preliminary data.</text>
</comment>
<evidence type="ECO:0000313" key="6">
    <source>
        <dbReference type="Proteomes" id="UP001299608"/>
    </source>
</evidence>
<dbReference type="Proteomes" id="UP001299608">
    <property type="component" value="Unassembled WGS sequence"/>
</dbReference>
<dbReference type="PROSITE" id="PS50937">
    <property type="entry name" value="HTH_MERR_2"/>
    <property type="match status" value="1"/>
</dbReference>
<keyword evidence="2" id="KW-0238">DNA-binding</keyword>
<feature type="domain" description="HTH merR-type" evidence="4">
    <location>
        <begin position="4"/>
        <end position="73"/>
    </location>
</feature>
<dbReference type="InterPro" id="IPR029441">
    <property type="entry name" value="Cass2"/>
</dbReference>
<evidence type="ECO:0000313" key="5">
    <source>
        <dbReference type="EMBL" id="MCG4749062.1"/>
    </source>
</evidence>
<keyword evidence="1" id="KW-0805">Transcription regulation</keyword>
<dbReference type="GO" id="GO:0003677">
    <property type="term" value="F:DNA binding"/>
    <property type="evidence" value="ECO:0007669"/>
    <property type="project" value="UniProtKB-KW"/>
</dbReference>
<dbReference type="PANTHER" id="PTHR30204">
    <property type="entry name" value="REDOX-CYCLING DRUG-SENSING TRANSCRIPTIONAL ACTIVATOR SOXR"/>
    <property type="match status" value="1"/>
</dbReference>
<dbReference type="Gene3D" id="3.20.80.10">
    <property type="entry name" value="Regulatory factor, effector binding domain"/>
    <property type="match status" value="1"/>
</dbReference>
<proteinExistence type="predicted"/>
<evidence type="ECO:0000256" key="3">
    <source>
        <dbReference type="ARBA" id="ARBA00023163"/>
    </source>
</evidence>
<sequence length="329" mass="37420">MNQMQTIGTVSKNLGISSRMLRYYEQIGLIGSRRVEDYAYRVYDEEAIRRLRQIIILRKLRVPVKQIREIFGNSSALGVIDVFEQNIRELDGQMTALSTVKSILSRLVRELQEKANLNLQLDYLGDSSVFAVVDSISFPKNILQEETSMEDLNKANETLQKLEDKDVRIIYLPPMTVAAARFSGKAEYGVGPEATGMIEKFVYGTELLKMKPDARGMGFDCSRADLRVEVGATPTAYEAWVSIPEDMEVPPPLVKKTFSGGMYAAHVLRDWNFQDWGLLQEWVSKSGRYEEADGPCFEEILNYYNLMNNGAKMEDTQIDLLLPIKEMIK</sequence>
<evidence type="ECO:0000256" key="2">
    <source>
        <dbReference type="ARBA" id="ARBA00023125"/>
    </source>
</evidence>
<accession>A0AAW5BYN8</accession>
<dbReference type="InterPro" id="IPR009061">
    <property type="entry name" value="DNA-bd_dom_put_sf"/>
</dbReference>
<dbReference type="AlphaFoldDB" id="A0AAW5BYN8"/>
<gene>
    <name evidence="5" type="ORF">L0N08_26980</name>
</gene>
<dbReference type="GeneID" id="97206530"/>
<dbReference type="RefSeq" id="WP_235957655.1">
    <property type="nucleotide sequence ID" value="NZ_BAABZL010000001.1"/>
</dbReference>
<dbReference type="GO" id="GO:0003700">
    <property type="term" value="F:DNA-binding transcription factor activity"/>
    <property type="evidence" value="ECO:0007669"/>
    <property type="project" value="InterPro"/>
</dbReference>
<dbReference type="InterPro" id="IPR000551">
    <property type="entry name" value="MerR-type_HTH_dom"/>
</dbReference>
<dbReference type="InterPro" id="IPR047057">
    <property type="entry name" value="MerR_fam"/>
</dbReference>
<dbReference type="InterPro" id="IPR011256">
    <property type="entry name" value="Reg_factor_effector_dom_sf"/>
</dbReference>
<reference evidence="5" key="1">
    <citation type="submission" date="2022-01" db="EMBL/GenBank/DDBJ databases">
        <title>Collection of gut derived symbiotic bacterial strains cultured from healthy donors.</title>
        <authorList>
            <person name="Lin H."/>
            <person name="Kohout C."/>
            <person name="Waligurski E."/>
            <person name="Pamer E.G."/>
        </authorList>
    </citation>
    <scope>NUCLEOTIDE SEQUENCE</scope>
    <source>
        <strain evidence="5">DFI.6.55</strain>
    </source>
</reference>
<dbReference type="PROSITE" id="PS00552">
    <property type="entry name" value="HTH_MERR_1"/>
    <property type="match status" value="1"/>
</dbReference>
<dbReference type="Pfam" id="PF13411">
    <property type="entry name" value="MerR_1"/>
    <property type="match status" value="1"/>
</dbReference>
<evidence type="ECO:0000256" key="1">
    <source>
        <dbReference type="ARBA" id="ARBA00023015"/>
    </source>
</evidence>
<protein>
    <submittedName>
        <fullName evidence="5">Effector binding domain-containing protein</fullName>
    </submittedName>
</protein>
<dbReference type="CDD" id="cd00592">
    <property type="entry name" value="HTH_MerR-like"/>
    <property type="match status" value="1"/>
</dbReference>
<dbReference type="PRINTS" id="PR00040">
    <property type="entry name" value="HTHMERR"/>
</dbReference>